<feature type="region of interest" description="Disordered" evidence="2">
    <location>
        <begin position="927"/>
        <end position="967"/>
    </location>
</feature>
<feature type="coiled-coil region" evidence="1">
    <location>
        <begin position="1200"/>
        <end position="1300"/>
    </location>
</feature>
<keyword evidence="4" id="KW-1185">Reference proteome</keyword>
<dbReference type="OrthoDB" id="28737at2759"/>
<sequence length="1986" mass="219179">MNTIPFTTEPSSPSYSDALRYLAEVAAAQEWTDALGAISPGGAIPARRRRQSRKTRPPALSLVPAPEPPRKPSLKLVPWSYPPIDEDAITPPSPVEGPSAAFAAEPLAYDSELETETETELETEVESDVAPIRPRIRVVDDSAPEFEAETYKKWSCDPLVIPKTPSALIPAHPELTPVAPKTASAVDLAKLVDSVFVVEEDDDDEWISGPPSYYTSPPESPRPSSSVTPSCSPCPTPMFTDDEYDESDPDGPDGPFDQSTDPIATHHLRTDLEIVRPFSPLAPEITFTPPTWDAIFDYMPQQDEAYGQLLALPGSTPLGPAELDHNTLVTRPRIRRSPTTGSQECMWRAKWTPCCWACGGAAEGMDTSLPASQRTGCNVISLDLLVSLGILRAVDALELARPSPSPRASPRLRDRARAQQRRLAQRLPLEVELLLFFSLAQWARTSHTSPSSLALHLTFSFYYVYTRVVPTLDDLLMSVKDILTHIRASFLAPPPPALDDLRPLIDVYISDAGTASDPAKSTELDDGLLDIYSDAVDHSDVSHIGAFVGVLYALRMVLSSAAIISWFDSLLRRALREPRLAPDAVVQAKELVLMPLYDDKEAKAQLLRRRLVQLYVLDAPKENDNAVEQMTQEADERAKMAVWKNNLEDLLVSDGFTRPKVSRIETAEAAHTQGSSPESRLQLCILLNRLSRSPRKIVVPFANSPFFSSLLFSLQADQSTTVFSIGVTALIMLLPALAVDTPALLNACLPSLVTILARVICWKLREPASNPQQAESPQTTMAIRPKGWSIREDLNWKQLAAPNETRLYFTFMYGLYPCNTIAFLKSPVEFLRSHQYRSIFTADWNVMLDEEELKSCSRPLLRGHVVHPSLILADSACELEDLKRWAGKDVATVAAECTLLDIQNAQKGITGHSIAYYVPPTPQASGYNTLHPPSVNPAKIPLPPSPSQPPDPDVTLSRRSSGDQSSKSLEIMISTHATLTAPVEPPAQPLLTLGEPRDSLAHDTPTRPRYIMAEEALSILQRDVLILKNQLNFEIYLKELVQQHVGRLHLDRIVSRSEEAERQGLHTKLKDYKTKLAKAQEDLATIRAEAAGTKQRHNQWVTELQDKLSRFREEKKSWATEAVELRSEVNEARATLKVQSEVLADAQNEVFNLKQQLRETAPKVEKIAAYEHRIDQLVRAQALRDDSPEMKAYREDRAKLDEMISNYAKMELKLESLQHANEQLAALHKTQEDQLNLAKSQVTDLTRRLASATAQNPFNRSATKAAAVAQDRMNKLEQENAELSNKNMVLMDEVDEVKAMVEFLRSERVNYGGAQSPVQRMHDPSGHGPSPRLNPTALADLADATSNVESPLDPLRDKFICLTPTSTPQNDWVSKSAHTPLEDLGLAANTSFNRHRPFPCSVINIAISVDEGFLKSCFGMSKTTADLVSSSPPEGSLASPTAGVGSKADPVTEDDWSRLTKFYPNAITDFYGSGTPCVFKKGPEWPVASGPNSQKIVRAARPIYSHPIQPTWLKTAWAIVDSLDSLQVNWNAVDPLAYANAGEAALICEFVITIAVLPGSLAYDAAVTAADAVTKILVDAGFPDIEVAFIESVYRSQGTGPKLMSFDPTLDLEGLPALRKPFTPTLGLSIAPLKSPYYEGSGGLFLRLSSDEADKRVGLLTCAHVSHPPPLFQNKAYTRKNDSQPREDVLLLGTEAFNNAVSNIMKFIGNQVTAISSWELALSRVPTWEESEAKKITARRDELVGLINTAKTKIEEANELHSYVTKNFTTTEARVFGFVLHNAKIEVDTVDGFMYDWSIVQLDNNKIKWDEFKGNKLFVGGNKTDVDWTNYMFPQVNDRPGFHTPEDMLLALKGYVPEAELRSPQNLDIHNVRTLLAVKNGRTTGTTFGRVNGLESITRKYPEHGISQKALEFIVCGYDTVTGDNAKFSENGDSGSFVVGRDGRLIGQLTGGGGPTDRTDKSYITPYFALKKAVDKQFPGCHLLDA</sequence>
<feature type="compositionally biased region" description="Basic residues" evidence="2">
    <location>
        <begin position="46"/>
        <end position="56"/>
    </location>
</feature>
<name>A0A5N5QMB9_9AGAM</name>
<dbReference type="EMBL" id="SSOP01000066">
    <property type="protein sequence ID" value="KAB5592407.1"/>
    <property type="molecule type" value="Genomic_DNA"/>
</dbReference>
<proteinExistence type="predicted"/>
<evidence type="ECO:0000313" key="4">
    <source>
        <dbReference type="Proteomes" id="UP000383932"/>
    </source>
</evidence>
<dbReference type="InterPro" id="IPR007483">
    <property type="entry name" value="Hamartin"/>
</dbReference>
<organism evidence="3 4">
    <name type="scientific">Ceratobasidium theobromae</name>
    <dbReference type="NCBI Taxonomy" id="1582974"/>
    <lineage>
        <taxon>Eukaryota</taxon>
        <taxon>Fungi</taxon>
        <taxon>Dikarya</taxon>
        <taxon>Basidiomycota</taxon>
        <taxon>Agaricomycotina</taxon>
        <taxon>Agaricomycetes</taxon>
        <taxon>Cantharellales</taxon>
        <taxon>Ceratobasidiaceae</taxon>
        <taxon>Ceratobasidium</taxon>
    </lineage>
</organism>
<feature type="region of interest" description="Disordered" evidence="2">
    <location>
        <begin position="1429"/>
        <end position="1450"/>
    </location>
</feature>
<feature type="compositionally biased region" description="Low complexity" evidence="2">
    <location>
        <begin position="208"/>
        <end position="233"/>
    </location>
</feature>
<feature type="coiled-coil region" evidence="1">
    <location>
        <begin position="1062"/>
        <end position="1156"/>
    </location>
</feature>
<feature type="region of interest" description="Disordered" evidence="2">
    <location>
        <begin position="202"/>
        <end position="262"/>
    </location>
</feature>
<evidence type="ECO:0000313" key="3">
    <source>
        <dbReference type="EMBL" id="KAB5592407.1"/>
    </source>
</evidence>
<feature type="compositionally biased region" description="Low complexity" evidence="2">
    <location>
        <begin position="957"/>
        <end position="967"/>
    </location>
</feature>
<dbReference type="GO" id="GO:0033596">
    <property type="term" value="C:TSC1-TSC2 complex"/>
    <property type="evidence" value="ECO:0007669"/>
    <property type="project" value="TreeGrafter"/>
</dbReference>
<feature type="compositionally biased region" description="Pro residues" evidence="2">
    <location>
        <begin position="940"/>
        <end position="952"/>
    </location>
</feature>
<protein>
    <submittedName>
        <fullName evidence="3">Tuberous sclerosis 1 protein</fullName>
    </submittedName>
</protein>
<feature type="compositionally biased region" description="Acidic residues" evidence="2">
    <location>
        <begin position="240"/>
        <end position="251"/>
    </location>
</feature>
<accession>A0A5N5QMB9</accession>
<evidence type="ECO:0000256" key="2">
    <source>
        <dbReference type="SAM" id="MobiDB-lite"/>
    </source>
</evidence>
<feature type="region of interest" description="Disordered" evidence="2">
    <location>
        <begin position="1313"/>
        <end position="1333"/>
    </location>
</feature>
<feature type="region of interest" description="Disordered" evidence="2">
    <location>
        <begin position="34"/>
        <end position="77"/>
    </location>
</feature>
<evidence type="ECO:0000256" key="1">
    <source>
        <dbReference type="SAM" id="Coils"/>
    </source>
</evidence>
<reference evidence="3 4" key="1">
    <citation type="journal article" date="2019" name="Fungal Biol. Biotechnol.">
        <title>Draft genome sequence of fastidious pathogen Ceratobasidium theobromae, which causes vascular-streak dieback in Theobroma cacao.</title>
        <authorList>
            <person name="Ali S.S."/>
            <person name="Asman A."/>
            <person name="Shao J."/>
            <person name="Firmansyah A.P."/>
            <person name="Susilo A.W."/>
            <person name="Rosmana A."/>
            <person name="McMahon P."/>
            <person name="Junaid M."/>
            <person name="Guest D."/>
            <person name="Kheng T.Y."/>
            <person name="Meinhardt L.W."/>
            <person name="Bailey B.A."/>
        </authorList>
    </citation>
    <scope>NUCLEOTIDE SEQUENCE [LARGE SCALE GENOMIC DNA]</scope>
    <source>
        <strain evidence="3 4">CT2</strain>
    </source>
</reference>
<dbReference type="GO" id="GO:0032007">
    <property type="term" value="P:negative regulation of TOR signaling"/>
    <property type="evidence" value="ECO:0007669"/>
    <property type="project" value="TreeGrafter"/>
</dbReference>
<comment type="caution">
    <text evidence="3">The sequence shown here is derived from an EMBL/GenBank/DDBJ whole genome shotgun (WGS) entry which is preliminary data.</text>
</comment>
<dbReference type="Proteomes" id="UP000383932">
    <property type="component" value="Unassembled WGS sequence"/>
</dbReference>
<dbReference type="GO" id="GO:0051726">
    <property type="term" value="P:regulation of cell cycle"/>
    <property type="evidence" value="ECO:0007669"/>
    <property type="project" value="TreeGrafter"/>
</dbReference>
<dbReference type="PANTHER" id="PTHR15154:SF2">
    <property type="entry name" value="HAMARTIN"/>
    <property type="match status" value="1"/>
</dbReference>
<gene>
    <name evidence="3" type="ORF">CTheo_4171</name>
</gene>
<dbReference type="PANTHER" id="PTHR15154">
    <property type="entry name" value="HAMARTIN"/>
    <property type="match status" value="1"/>
</dbReference>
<keyword evidence="1" id="KW-0175">Coiled coil</keyword>